<accession>A0A5C3KDV7</accession>
<evidence type="ECO:0000313" key="2">
    <source>
        <dbReference type="EMBL" id="TFK18269.1"/>
    </source>
</evidence>
<organism evidence="2 3">
    <name type="scientific">Coprinopsis marcescibilis</name>
    <name type="common">Agaric fungus</name>
    <name type="synonym">Psathyrella marcescibilis</name>
    <dbReference type="NCBI Taxonomy" id="230819"/>
    <lineage>
        <taxon>Eukaryota</taxon>
        <taxon>Fungi</taxon>
        <taxon>Dikarya</taxon>
        <taxon>Basidiomycota</taxon>
        <taxon>Agaricomycotina</taxon>
        <taxon>Agaricomycetes</taxon>
        <taxon>Agaricomycetidae</taxon>
        <taxon>Agaricales</taxon>
        <taxon>Agaricineae</taxon>
        <taxon>Psathyrellaceae</taxon>
        <taxon>Coprinopsis</taxon>
    </lineage>
</organism>
<reference evidence="2 3" key="1">
    <citation type="journal article" date="2019" name="Nat. Ecol. Evol.">
        <title>Megaphylogeny resolves global patterns of mushroom evolution.</title>
        <authorList>
            <person name="Varga T."/>
            <person name="Krizsan K."/>
            <person name="Foldi C."/>
            <person name="Dima B."/>
            <person name="Sanchez-Garcia M."/>
            <person name="Sanchez-Ramirez S."/>
            <person name="Szollosi G.J."/>
            <person name="Szarkandi J.G."/>
            <person name="Papp V."/>
            <person name="Albert L."/>
            <person name="Andreopoulos W."/>
            <person name="Angelini C."/>
            <person name="Antonin V."/>
            <person name="Barry K.W."/>
            <person name="Bougher N.L."/>
            <person name="Buchanan P."/>
            <person name="Buyck B."/>
            <person name="Bense V."/>
            <person name="Catcheside P."/>
            <person name="Chovatia M."/>
            <person name="Cooper J."/>
            <person name="Damon W."/>
            <person name="Desjardin D."/>
            <person name="Finy P."/>
            <person name="Geml J."/>
            <person name="Haridas S."/>
            <person name="Hughes K."/>
            <person name="Justo A."/>
            <person name="Karasinski D."/>
            <person name="Kautmanova I."/>
            <person name="Kiss B."/>
            <person name="Kocsube S."/>
            <person name="Kotiranta H."/>
            <person name="LaButti K.M."/>
            <person name="Lechner B.E."/>
            <person name="Liimatainen K."/>
            <person name="Lipzen A."/>
            <person name="Lukacs Z."/>
            <person name="Mihaltcheva S."/>
            <person name="Morgado L.N."/>
            <person name="Niskanen T."/>
            <person name="Noordeloos M.E."/>
            <person name="Ohm R.A."/>
            <person name="Ortiz-Santana B."/>
            <person name="Ovrebo C."/>
            <person name="Racz N."/>
            <person name="Riley R."/>
            <person name="Savchenko A."/>
            <person name="Shiryaev A."/>
            <person name="Soop K."/>
            <person name="Spirin V."/>
            <person name="Szebenyi C."/>
            <person name="Tomsovsky M."/>
            <person name="Tulloss R.E."/>
            <person name="Uehling J."/>
            <person name="Grigoriev I.V."/>
            <person name="Vagvolgyi C."/>
            <person name="Papp T."/>
            <person name="Martin F.M."/>
            <person name="Miettinen O."/>
            <person name="Hibbett D.S."/>
            <person name="Nagy L.G."/>
        </authorList>
    </citation>
    <scope>NUCLEOTIDE SEQUENCE [LARGE SCALE GENOMIC DNA]</scope>
    <source>
        <strain evidence="2 3">CBS 121175</strain>
    </source>
</reference>
<proteinExistence type="predicted"/>
<dbReference type="AlphaFoldDB" id="A0A5C3KDV7"/>
<feature type="signal peptide" evidence="1">
    <location>
        <begin position="1"/>
        <end position="20"/>
    </location>
</feature>
<evidence type="ECO:0000256" key="1">
    <source>
        <dbReference type="SAM" id="SignalP"/>
    </source>
</evidence>
<sequence>MKPATAAALLSLSVLANAHGDRAAHRRHGEGLAARQAPSLITSLDATNPTAVPLSAIVPGARGSKRPRPS</sequence>
<feature type="chain" id="PRO_5023134365" evidence="1">
    <location>
        <begin position="21"/>
        <end position="70"/>
    </location>
</feature>
<dbReference type="Proteomes" id="UP000307440">
    <property type="component" value="Unassembled WGS sequence"/>
</dbReference>
<gene>
    <name evidence="2" type="ORF">FA15DRAFT_710020</name>
</gene>
<name>A0A5C3KDV7_COPMA</name>
<protein>
    <submittedName>
        <fullName evidence="2">Uncharacterized protein</fullName>
    </submittedName>
</protein>
<keyword evidence="3" id="KW-1185">Reference proteome</keyword>
<dbReference type="EMBL" id="ML210416">
    <property type="protein sequence ID" value="TFK18269.1"/>
    <property type="molecule type" value="Genomic_DNA"/>
</dbReference>
<evidence type="ECO:0000313" key="3">
    <source>
        <dbReference type="Proteomes" id="UP000307440"/>
    </source>
</evidence>
<keyword evidence="1" id="KW-0732">Signal</keyword>